<dbReference type="GO" id="GO:0016020">
    <property type="term" value="C:membrane"/>
    <property type="evidence" value="ECO:0000318"/>
    <property type="project" value="GO_Central"/>
</dbReference>
<feature type="transmembrane region" description="Helical" evidence="13">
    <location>
        <begin position="231"/>
        <end position="250"/>
    </location>
</feature>
<evidence type="ECO:0000256" key="9">
    <source>
        <dbReference type="ARBA" id="ARBA00023170"/>
    </source>
</evidence>
<dbReference type="PaxDb" id="8364-ENSXETP00000062173"/>
<dbReference type="Pfam" id="PF05296">
    <property type="entry name" value="TAS2R"/>
    <property type="match status" value="1"/>
</dbReference>
<dbReference type="OMA" id="CLQRLFP"/>
<dbReference type="AGR" id="Xenbase:XB-GENE-29099659"/>
<reference evidence="15" key="3">
    <citation type="submission" date="2020-05" db="UniProtKB">
        <authorList>
            <consortium name="Ensembl"/>
        </authorList>
    </citation>
    <scope>IDENTIFICATION</scope>
</reference>
<feature type="transmembrane region" description="Helical" evidence="13">
    <location>
        <begin position="179"/>
        <end position="203"/>
    </location>
</feature>
<gene>
    <name evidence="15 17 18" type="primary">t2r9</name>
</gene>
<evidence type="ECO:0000256" key="2">
    <source>
        <dbReference type="ARBA" id="ARBA00007376"/>
    </source>
</evidence>
<evidence type="ECO:0000313" key="15">
    <source>
        <dbReference type="Ensembl" id="ENSXETP00000062173"/>
    </source>
</evidence>
<evidence type="ECO:0000256" key="5">
    <source>
        <dbReference type="ARBA" id="ARBA00022692"/>
    </source>
</evidence>
<dbReference type="GO" id="GO:0001580">
    <property type="term" value="P:detection of chemical stimulus involved in sensory perception of bitter taste"/>
    <property type="evidence" value="ECO:0000318"/>
    <property type="project" value="GO_Central"/>
</dbReference>
<evidence type="ECO:0000256" key="3">
    <source>
        <dbReference type="ARBA" id="ARBA00022480"/>
    </source>
</evidence>
<organism evidence="14">
    <name type="scientific">Xenopus tropicalis</name>
    <name type="common">Western clawed frog</name>
    <name type="synonym">Silurana tropicalis</name>
    <dbReference type="NCBI Taxonomy" id="8364"/>
    <lineage>
        <taxon>Eukaryota</taxon>
        <taxon>Metazoa</taxon>
        <taxon>Chordata</taxon>
        <taxon>Craniata</taxon>
        <taxon>Vertebrata</taxon>
        <taxon>Euteleostomi</taxon>
        <taxon>Amphibia</taxon>
        <taxon>Batrachia</taxon>
        <taxon>Anura</taxon>
        <taxon>Pipoidea</taxon>
        <taxon>Pipidae</taxon>
        <taxon>Xenopodinae</taxon>
        <taxon>Xenopus</taxon>
        <taxon>Silurana</taxon>
    </lineage>
</organism>
<dbReference type="Proteomes" id="UP000008143">
    <property type="component" value="Chromosome 8"/>
</dbReference>
<evidence type="ECO:0000313" key="16">
    <source>
        <dbReference type="Proteomes" id="UP000008143"/>
    </source>
</evidence>
<feature type="transmembrane region" description="Helical" evidence="13">
    <location>
        <begin position="128"/>
        <end position="146"/>
    </location>
</feature>
<dbReference type="InterPro" id="IPR007960">
    <property type="entry name" value="TAS2R"/>
</dbReference>
<keyword evidence="4 12" id="KW-0716">Sensory transduction</keyword>
<name>Q2AB72_XENTR</name>
<evidence type="ECO:0000313" key="17">
    <source>
        <dbReference type="RefSeq" id="NP_001165472.1"/>
    </source>
</evidence>
<dbReference type="GO" id="GO:0033038">
    <property type="term" value="F:bitter taste receptor activity"/>
    <property type="evidence" value="ECO:0000318"/>
    <property type="project" value="GO_Central"/>
</dbReference>
<proteinExistence type="inferred from homology"/>
<dbReference type="Ensembl" id="ENSXETT00000061687">
    <property type="protein sequence ID" value="ENSXETP00000062173"/>
    <property type="gene ID" value="ENSXETG00000030421"/>
</dbReference>
<comment type="subcellular location">
    <subcellularLocation>
        <location evidence="1 12">Membrane</location>
        <topology evidence="1 12">Multi-pass membrane protein</topology>
    </subcellularLocation>
</comment>
<dbReference type="RefSeq" id="NP_001165472.1">
    <property type="nucleotide sequence ID" value="NM_001172001.1"/>
</dbReference>
<feature type="transmembrane region" description="Helical" evidence="13">
    <location>
        <begin position="85"/>
        <end position="108"/>
    </location>
</feature>
<reference evidence="17" key="4">
    <citation type="submission" date="2025-04" db="UniProtKB">
        <authorList>
            <consortium name="RefSeq"/>
        </authorList>
    </citation>
    <scope>IDENTIFICATION</scope>
</reference>
<evidence type="ECO:0000256" key="13">
    <source>
        <dbReference type="SAM" id="Phobius"/>
    </source>
</evidence>
<dbReference type="KEGG" id="xtr:100335062"/>
<evidence type="ECO:0000256" key="1">
    <source>
        <dbReference type="ARBA" id="ARBA00004141"/>
    </source>
</evidence>
<evidence type="ECO:0000313" key="14">
    <source>
        <dbReference type="EMBL" id="BAE80395.1"/>
    </source>
</evidence>
<dbReference type="GeneTree" id="ENSGT01150000286961"/>
<dbReference type="PANTHER" id="PTHR11394">
    <property type="entry name" value="TASTE RECEPTOR TYPE 2"/>
    <property type="match status" value="1"/>
</dbReference>
<feature type="transmembrane region" description="Helical" evidence="13">
    <location>
        <begin position="41"/>
        <end position="58"/>
    </location>
</feature>
<evidence type="ECO:0000256" key="6">
    <source>
        <dbReference type="ARBA" id="ARBA00022989"/>
    </source>
</evidence>
<dbReference type="EMBL" id="AB249777">
    <property type="protein sequence ID" value="BAE80395.1"/>
    <property type="molecule type" value="Genomic_DNA"/>
</dbReference>
<dbReference type="PANTHER" id="PTHR11394:SF155">
    <property type="entry name" value="TASTE RECEPTOR TYPE 2"/>
    <property type="match status" value="1"/>
</dbReference>
<evidence type="ECO:0000313" key="18">
    <source>
        <dbReference type="Xenbase" id="XB-GENE-29099659"/>
    </source>
</evidence>
<evidence type="ECO:0000256" key="4">
    <source>
        <dbReference type="ARBA" id="ARBA00022606"/>
    </source>
</evidence>
<keyword evidence="10 12" id="KW-0807">Transducer</keyword>
<accession>Q2AB72</accession>
<feature type="transmembrane region" description="Helical" evidence="13">
    <location>
        <begin position="6"/>
        <end position="29"/>
    </location>
</feature>
<evidence type="ECO:0000256" key="11">
    <source>
        <dbReference type="RuleBase" id="RU004423"/>
    </source>
</evidence>
<comment type="similarity">
    <text evidence="2 11">Belongs to the G-protein coupled receptor T2R family.</text>
</comment>
<evidence type="ECO:0000256" key="7">
    <source>
        <dbReference type="ARBA" id="ARBA00023040"/>
    </source>
</evidence>
<keyword evidence="7 12" id="KW-0297">G-protein coupled receptor</keyword>
<evidence type="ECO:0000256" key="10">
    <source>
        <dbReference type="ARBA" id="ARBA00023224"/>
    </source>
</evidence>
<dbReference type="Xenbase" id="XB-GENE-29099659">
    <property type="gene designation" value="t2r9"/>
</dbReference>
<keyword evidence="5 12" id="KW-0812">Transmembrane</keyword>
<reference evidence="14 17" key="1">
    <citation type="journal article" date="2006" name="Mol. Biol. Evol.">
        <title>Lineage-specific expansions and contractions of the bitter taste receptor gene repertoire in vertebrates.</title>
        <authorList>
            <consortium name="SMBE Tri-National Young Investigators"/>
            <person name="Go Y."/>
        </authorList>
    </citation>
    <scope>NUCLEOTIDE SEQUENCE</scope>
</reference>
<sequence>MLNIVTIAIDICLLMVAVPWDWFIIFTMISERVRNKRLGRSEQLICVISAFNCFYYLIKVSRYLNLLLIMHSISIFSKKYKMGEFIFLLTMVSSKLWVSNWLCAYFCLKIVRVNHKFYICLQRLFPKLCPWILIISIFVSFVLSLTEVCLNDEKLLDFPYNQNVSSNTVFQNVNFIAQVYIMFCLAAILIFIILALTIIGSLCRHMNRMKNNLNGTRISNVEAHVQASKTLVILLFTNVIWFNIANLLIIDTPKGLNNVTPPLLTLNTLLSSVNLIRGNNTLKNKLSDILICLSCCSQA</sequence>
<evidence type="ECO:0000256" key="8">
    <source>
        <dbReference type="ARBA" id="ARBA00023136"/>
    </source>
</evidence>
<dbReference type="GO" id="GO:0004930">
    <property type="term" value="F:G protein-coupled receptor activity"/>
    <property type="evidence" value="ECO:0007669"/>
    <property type="project" value="UniProtKB-KW"/>
</dbReference>
<dbReference type="STRING" id="8364.ENSXETP00000006570"/>
<keyword evidence="9 12" id="KW-0675">Receptor</keyword>
<evidence type="ECO:0000256" key="12">
    <source>
        <dbReference type="RuleBase" id="RU004424"/>
    </source>
</evidence>
<dbReference type="CTD" id="100335062"/>
<dbReference type="OrthoDB" id="9905250at2759"/>
<keyword evidence="6 13" id="KW-1133">Transmembrane helix</keyword>
<protein>
    <recommendedName>
        <fullName evidence="12">Taste receptor type 2</fullName>
    </recommendedName>
</protein>
<dbReference type="GeneID" id="100335062"/>
<reference evidence="15" key="2">
    <citation type="journal article" date="2010" name="Science">
        <title>The genome of the Western clawed frog Xenopus tropicalis.</title>
        <authorList>
            <person name="Hellsten U."/>
            <person name="Harland R.M."/>
            <person name="Gilchrist M.J."/>
            <person name="Hendrix D."/>
            <person name="Jurka J."/>
            <person name="Kapitonov V."/>
            <person name="Ovcharenko I."/>
            <person name="Putnam N.H."/>
            <person name="Shu S."/>
            <person name="Taher L."/>
            <person name="Blitz I.L."/>
            <person name="Blumberg B."/>
            <person name="Dichmann D.S."/>
            <person name="Dubchak I."/>
            <person name="Amaya E."/>
            <person name="Detter J.C."/>
            <person name="Fletcher R."/>
            <person name="Gerhard D.S."/>
            <person name="Goodstein D."/>
            <person name="Graves T."/>
            <person name="Grigoriev I.V."/>
            <person name="Grimwood J."/>
            <person name="Kawashima T."/>
            <person name="Lindquist E."/>
            <person name="Lucas S.M."/>
            <person name="Mead P.E."/>
            <person name="Mitros T."/>
            <person name="Ogino H."/>
            <person name="Ohta Y."/>
            <person name="Poliakov A.V."/>
            <person name="Pollet N."/>
            <person name="Robert J."/>
            <person name="Salamov A."/>
            <person name="Sater A.K."/>
            <person name="Schmutz J."/>
            <person name="Terry A."/>
            <person name="Vize P.D."/>
            <person name="Warren W.C."/>
            <person name="Wells D."/>
            <person name="Wills A."/>
            <person name="Wilson R.K."/>
            <person name="Zimmerman L.B."/>
            <person name="Zorn A.M."/>
            <person name="Grainger R."/>
            <person name="Grammer T."/>
            <person name="Khokha M.K."/>
            <person name="Richardson P.M."/>
            <person name="Rokhsar D.S."/>
        </authorList>
    </citation>
    <scope>NUCLEOTIDE SEQUENCE [LARGE SCALE GENOMIC DNA]</scope>
    <source>
        <strain evidence="15">Nigerian</strain>
    </source>
</reference>
<keyword evidence="8 12" id="KW-0472">Membrane</keyword>
<dbReference type="HOGENOM" id="CLU_930550_0_0_1"/>
<keyword evidence="16" id="KW-1185">Reference proteome</keyword>
<dbReference type="AlphaFoldDB" id="Q2AB72"/>
<keyword evidence="3 12" id="KW-0919">Taste</keyword>